<dbReference type="SUPFAM" id="SSF88946">
    <property type="entry name" value="Sigma2 domain of RNA polymerase sigma factors"/>
    <property type="match status" value="1"/>
</dbReference>
<dbReference type="SUPFAM" id="SSF88659">
    <property type="entry name" value="Sigma3 and sigma4 domains of RNA polymerase sigma factors"/>
    <property type="match status" value="1"/>
</dbReference>
<dbReference type="PANTHER" id="PTHR43133:SF8">
    <property type="entry name" value="RNA POLYMERASE SIGMA FACTOR HI_1459-RELATED"/>
    <property type="match status" value="1"/>
</dbReference>
<dbReference type="EMBL" id="NEVR01000005">
    <property type="protein sequence ID" value="OZI58130.1"/>
    <property type="molecule type" value="Genomic_DNA"/>
</dbReference>
<feature type="domain" description="RNA polymerase sigma factor 70 region 4 type 2" evidence="7">
    <location>
        <begin position="129"/>
        <end position="175"/>
    </location>
</feature>
<dbReference type="Pfam" id="PF04542">
    <property type="entry name" value="Sigma70_r2"/>
    <property type="match status" value="1"/>
</dbReference>
<dbReference type="InterPro" id="IPR007627">
    <property type="entry name" value="RNA_pol_sigma70_r2"/>
</dbReference>
<dbReference type="EMBL" id="NEVL01000003">
    <property type="protein sequence ID" value="OZI36781.1"/>
    <property type="molecule type" value="Genomic_DNA"/>
</dbReference>
<evidence type="ECO:0000256" key="3">
    <source>
        <dbReference type="ARBA" id="ARBA00023082"/>
    </source>
</evidence>
<evidence type="ECO:0000259" key="7">
    <source>
        <dbReference type="Pfam" id="PF08281"/>
    </source>
</evidence>
<dbReference type="OrthoDB" id="9784272at2"/>
<dbReference type="InterPro" id="IPR039425">
    <property type="entry name" value="RNA_pol_sigma-70-like"/>
</dbReference>
<dbReference type="GO" id="GO:0006352">
    <property type="term" value="P:DNA-templated transcription initiation"/>
    <property type="evidence" value="ECO:0007669"/>
    <property type="project" value="InterPro"/>
</dbReference>
<dbReference type="GO" id="GO:0003677">
    <property type="term" value="F:DNA binding"/>
    <property type="evidence" value="ECO:0007669"/>
    <property type="project" value="UniProtKB-KW"/>
</dbReference>
<keyword evidence="10" id="KW-1185">Reference proteome</keyword>
<dbReference type="CDD" id="cd06171">
    <property type="entry name" value="Sigma70_r4"/>
    <property type="match status" value="1"/>
</dbReference>
<keyword evidence="3" id="KW-0731">Sigma factor</keyword>
<dbReference type="InterPro" id="IPR013325">
    <property type="entry name" value="RNA_pol_sigma_r2"/>
</dbReference>
<dbReference type="InterPro" id="IPR013324">
    <property type="entry name" value="RNA_pol_sigma_r3/r4-like"/>
</dbReference>
<evidence type="ECO:0000256" key="5">
    <source>
        <dbReference type="ARBA" id="ARBA00023163"/>
    </source>
</evidence>
<comment type="similarity">
    <text evidence="1">Belongs to the sigma-70 factor family. ECF subfamily.</text>
</comment>
<dbReference type="Gene3D" id="1.10.1740.10">
    <property type="match status" value="1"/>
</dbReference>
<evidence type="ECO:0000313" key="8">
    <source>
        <dbReference type="EMBL" id="OZI36781.1"/>
    </source>
</evidence>
<dbReference type="Proteomes" id="UP000217005">
    <property type="component" value="Unassembled WGS sequence"/>
</dbReference>
<dbReference type="InterPro" id="IPR014284">
    <property type="entry name" value="RNA_pol_sigma-70_dom"/>
</dbReference>
<dbReference type="InterPro" id="IPR013249">
    <property type="entry name" value="RNA_pol_sigma70_r4_t2"/>
</dbReference>
<dbReference type="Proteomes" id="UP000216354">
    <property type="component" value="Unassembled WGS sequence"/>
</dbReference>
<reference evidence="8 11" key="2">
    <citation type="submission" date="2017-05" db="EMBL/GenBank/DDBJ databases">
        <title>Complete and WGS of Bordetella genogroups.</title>
        <authorList>
            <person name="Spilker T."/>
            <person name="LiPuma J."/>
        </authorList>
    </citation>
    <scope>NUCLEOTIDE SEQUENCE [LARGE SCALE GENOMIC DNA]</scope>
    <source>
        <strain evidence="8 11">AU17610</strain>
    </source>
</reference>
<dbReference type="PANTHER" id="PTHR43133">
    <property type="entry name" value="RNA POLYMERASE ECF-TYPE SIGMA FACTO"/>
    <property type="match status" value="1"/>
</dbReference>
<name>A0A261SIA9_9BORD</name>
<gene>
    <name evidence="9" type="ORF">CAL27_21585</name>
    <name evidence="8" type="ORF">CEG14_16195</name>
</gene>
<evidence type="ECO:0000256" key="4">
    <source>
        <dbReference type="ARBA" id="ARBA00023125"/>
    </source>
</evidence>
<dbReference type="NCBIfam" id="NF009166">
    <property type="entry name" value="PRK12513.1"/>
    <property type="match status" value="1"/>
</dbReference>
<evidence type="ECO:0000259" key="6">
    <source>
        <dbReference type="Pfam" id="PF04542"/>
    </source>
</evidence>
<sequence>MDYARADDEALMKAYGTDGDMAAFDALYARHRNGLYRYLARSAGSREQADDLFQETWSRVVDARARYRPSEHARFSTWLLQIAHNLLIDSYRRHARTGTTVSDDDTLHQLRASEHEQPDQQLSQFQLRRRLQLAIEALPPDQRLTLLLKLEHDSSVDEIAVITGAPRETVRSRLRYATRRIREELGA</sequence>
<dbReference type="AlphaFoldDB" id="A0A261SIA9"/>
<proteinExistence type="inferred from homology"/>
<dbReference type="Gene3D" id="1.10.10.10">
    <property type="entry name" value="Winged helix-like DNA-binding domain superfamily/Winged helix DNA-binding domain"/>
    <property type="match status" value="1"/>
</dbReference>
<protein>
    <submittedName>
        <fullName evidence="8">RNA polymerase subunit sigma</fullName>
    </submittedName>
</protein>
<feature type="domain" description="RNA polymerase sigma-70 region 2" evidence="6">
    <location>
        <begin position="27"/>
        <end position="97"/>
    </location>
</feature>
<organism evidence="8 11">
    <name type="scientific">Bordetella genomosp. 1</name>
    <dbReference type="NCBI Taxonomy" id="1395607"/>
    <lineage>
        <taxon>Bacteria</taxon>
        <taxon>Pseudomonadati</taxon>
        <taxon>Pseudomonadota</taxon>
        <taxon>Betaproteobacteria</taxon>
        <taxon>Burkholderiales</taxon>
        <taxon>Alcaligenaceae</taxon>
        <taxon>Bordetella</taxon>
    </lineage>
</organism>
<dbReference type="GO" id="GO:0016987">
    <property type="term" value="F:sigma factor activity"/>
    <property type="evidence" value="ECO:0007669"/>
    <property type="project" value="UniProtKB-KW"/>
</dbReference>
<keyword evidence="2" id="KW-0805">Transcription regulation</keyword>
<dbReference type="NCBIfam" id="TIGR02937">
    <property type="entry name" value="sigma70-ECF"/>
    <property type="match status" value="1"/>
</dbReference>
<comment type="caution">
    <text evidence="8">The sequence shown here is derived from an EMBL/GenBank/DDBJ whole genome shotgun (WGS) entry which is preliminary data.</text>
</comment>
<keyword evidence="5" id="KW-0804">Transcription</keyword>
<keyword evidence="4" id="KW-0238">DNA-binding</keyword>
<evidence type="ECO:0000313" key="10">
    <source>
        <dbReference type="Proteomes" id="UP000216354"/>
    </source>
</evidence>
<dbReference type="Pfam" id="PF08281">
    <property type="entry name" value="Sigma70_r4_2"/>
    <property type="match status" value="1"/>
</dbReference>
<evidence type="ECO:0000256" key="1">
    <source>
        <dbReference type="ARBA" id="ARBA00010641"/>
    </source>
</evidence>
<evidence type="ECO:0000313" key="11">
    <source>
        <dbReference type="Proteomes" id="UP000217005"/>
    </source>
</evidence>
<evidence type="ECO:0000313" key="9">
    <source>
        <dbReference type="EMBL" id="OZI58130.1"/>
    </source>
</evidence>
<dbReference type="InterPro" id="IPR036388">
    <property type="entry name" value="WH-like_DNA-bd_sf"/>
</dbReference>
<accession>A0A261SIA9</accession>
<evidence type="ECO:0000256" key="2">
    <source>
        <dbReference type="ARBA" id="ARBA00023015"/>
    </source>
</evidence>
<reference evidence="9 10" key="1">
    <citation type="submission" date="2017-05" db="EMBL/GenBank/DDBJ databases">
        <title>Complete and WGS of Bordetella genogroups.</title>
        <authorList>
            <person name="Spilker T."/>
            <person name="Lipuma J."/>
        </authorList>
    </citation>
    <scope>NUCLEOTIDE SEQUENCE [LARGE SCALE GENOMIC DNA]</scope>
    <source>
        <strain evidence="9 10">AU9795</strain>
    </source>
</reference>